<dbReference type="Pfam" id="PF00486">
    <property type="entry name" value="Trans_reg_C"/>
    <property type="match status" value="1"/>
</dbReference>
<evidence type="ECO:0000256" key="1">
    <source>
        <dbReference type="ARBA" id="ARBA00005820"/>
    </source>
</evidence>
<evidence type="ECO:0000256" key="4">
    <source>
        <dbReference type="ARBA" id="ARBA00023163"/>
    </source>
</evidence>
<dbReference type="InterPro" id="IPR036388">
    <property type="entry name" value="WH-like_DNA-bd_sf"/>
</dbReference>
<dbReference type="EMBL" id="BOPG01000113">
    <property type="protein sequence ID" value="GIJ64294.1"/>
    <property type="molecule type" value="Genomic_DNA"/>
</dbReference>
<dbReference type="Pfam" id="PF03704">
    <property type="entry name" value="BTAD"/>
    <property type="match status" value="1"/>
</dbReference>
<comment type="caution">
    <text evidence="7">The sequence shown here is derived from an EMBL/GenBank/DDBJ whole genome shotgun (WGS) entry which is preliminary data.</text>
</comment>
<organism evidence="7 8">
    <name type="scientific">Virgisporangium aurantiacum</name>
    <dbReference type="NCBI Taxonomy" id="175570"/>
    <lineage>
        <taxon>Bacteria</taxon>
        <taxon>Bacillati</taxon>
        <taxon>Actinomycetota</taxon>
        <taxon>Actinomycetes</taxon>
        <taxon>Micromonosporales</taxon>
        <taxon>Micromonosporaceae</taxon>
        <taxon>Virgisporangium</taxon>
    </lineage>
</organism>
<keyword evidence="3 5" id="KW-0238">DNA-binding</keyword>
<dbReference type="GO" id="GO:0000160">
    <property type="term" value="P:phosphorelay signal transduction system"/>
    <property type="evidence" value="ECO:0007669"/>
    <property type="project" value="InterPro"/>
</dbReference>
<proteinExistence type="inferred from homology"/>
<dbReference type="GO" id="GO:0043531">
    <property type="term" value="F:ADP binding"/>
    <property type="evidence" value="ECO:0007669"/>
    <property type="project" value="InterPro"/>
</dbReference>
<feature type="DNA-binding region" description="OmpR/PhoB-type" evidence="5">
    <location>
        <begin position="1"/>
        <end position="95"/>
    </location>
</feature>
<dbReference type="PANTHER" id="PTHR35807">
    <property type="entry name" value="TRANSCRIPTIONAL REGULATOR REDD-RELATED"/>
    <property type="match status" value="1"/>
</dbReference>
<keyword evidence="8" id="KW-1185">Reference proteome</keyword>
<sequence>MQFKLLGPVQACANGQSMTLGGRKQRLILAVLLLECNQLVSIDRLVDLLWPEHPPGSARRTVQAHLSRLRTVLTGAGATTDVSLVRRGPGYLLTCPPERVDAHVFRHLLDRARCSTDAVDRSRLLHEALRLWRGPALADAATEDVREELCRGLDEARLAAVEERLDAELELGRGRQLVDELSGLVARHPYRQRFAGQLMHALYDAGRASDALDAYARTRHRLKGDLGMEPAEELKVLQITILRGDPPFRHRRRTAGAAPAQLPADVPHFVGRAAELRSLGAALARTRPTAPSIAVVTGGPGVGKTTLAVHWAQQNAARFRDGQLYVNLRGHATGPPVAPEDALRSMLCALGTEPDRVPDRLPDLAGMYRSALAGQRVLVVLDDARTADQVRPLLPGSGACGILVTSRRRLDGLVALEGAEQIELPALSSPEAAELLLTAGQLEPDPAVADLATWCGHLPLALRMLAAKLAAEHHHSVAAYVARIAGLDPLDELRFAGPDELSVLSAFDVSYAALPDPARRMFRALGALPAAGCPAAAVVALSGAPAASAHALLNNLADAHLVERHADDRITVPPLLHRYAGRKLAEEDGPRAGCGDGR</sequence>
<evidence type="ECO:0000313" key="7">
    <source>
        <dbReference type="EMBL" id="GIJ64294.1"/>
    </source>
</evidence>
<dbReference type="Gene3D" id="1.25.40.10">
    <property type="entry name" value="Tetratricopeptide repeat domain"/>
    <property type="match status" value="1"/>
</dbReference>
<dbReference type="Pfam" id="PF13191">
    <property type="entry name" value="AAA_16"/>
    <property type="match status" value="1"/>
</dbReference>
<dbReference type="InterPro" id="IPR011990">
    <property type="entry name" value="TPR-like_helical_dom_sf"/>
</dbReference>
<accession>A0A8J3ZHI8</accession>
<comment type="similarity">
    <text evidence="1">Belongs to the AfsR/DnrI/RedD regulatory family.</text>
</comment>
<evidence type="ECO:0000259" key="6">
    <source>
        <dbReference type="PROSITE" id="PS51755"/>
    </source>
</evidence>
<dbReference type="PANTHER" id="PTHR35807:SF1">
    <property type="entry name" value="TRANSCRIPTIONAL REGULATOR REDD"/>
    <property type="match status" value="1"/>
</dbReference>
<evidence type="ECO:0000313" key="8">
    <source>
        <dbReference type="Proteomes" id="UP000612585"/>
    </source>
</evidence>
<dbReference type="GO" id="GO:0006355">
    <property type="term" value="P:regulation of DNA-templated transcription"/>
    <property type="evidence" value="ECO:0007669"/>
    <property type="project" value="InterPro"/>
</dbReference>
<keyword evidence="2" id="KW-0805">Transcription regulation</keyword>
<dbReference type="InterPro" id="IPR051677">
    <property type="entry name" value="AfsR-DnrI-RedD_regulator"/>
</dbReference>
<dbReference type="CDD" id="cd15831">
    <property type="entry name" value="BTAD"/>
    <property type="match status" value="1"/>
</dbReference>
<dbReference type="InterPro" id="IPR027417">
    <property type="entry name" value="P-loop_NTPase"/>
</dbReference>
<evidence type="ECO:0000256" key="2">
    <source>
        <dbReference type="ARBA" id="ARBA00023015"/>
    </source>
</evidence>
<dbReference type="InterPro" id="IPR005158">
    <property type="entry name" value="BTAD"/>
</dbReference>
<dbReference type="SUPFAM" id="SSF46894">
    <property type="entry name" value="C-terminal effector domain of the bipartite response regulators"/>
    <property type="match status" value="1"/>
</dbReference>
<dbReference type="SUPFAM" id="SSF48452">
    <property type="entry name" value="TPR-like"/>
    <property type="match status" value="1"/>
</dbReference>
<protein>
    <recommendedName>
        <fullName evidence="6">OmpR/PhoB-type domain-containing protein</fullName>
    </recommendedName>
</protein>
<evidence type="ECO:0000256" key="5">
    <source>
        <dbReference type="PROSITE-ProRule" id="PRU01091"/>
    </source>
</evidence>
<dbReference type="SUPFAM" id="SSF52540">
    <property type="entry name" value="P-loop containing nucleoside triphosphate hydrolases"/>
    <property type="match status" value="1"/>
</dbReference>
<dbReference type="Gene3D" id="1.10.10.10">
    <property type="entry name" value="Winged helix-like DNA-binding domain superfamily/Winged helix DNA-binding domain"/>
    <property type="match status" value="1"/>
</dbReference>
<dbReference type="Proteomes" id="UP000612585">
    <property type="component" value="Unassembled WGS sequence"/>
</dbReference>
<gene>
    <name evidence="7" type="ORF">Vau01_118100</name>
</gene>
<feature type="domain" description="OmpR/PhoB-type" evidence="6">
    <location>
        <begin position="1"/>
        <end position="95"/>
    </location>
</feature>
<dbReference type="InterPro" id="IPR041664">
    <property type="entry name" value="AAA_16"/>
</dbReference>
<dbReference type="Gene3D" id="3.40.50.300">
    <property type="entry name" value="P-loop containing nucleotide triphosphate hydrolases"/>
    <property type="match status" value="1"/>
</dbReference>
<dbReference type="AlphaFoldDB" id="A0A8J3ZHI8"/>
<dbReference type="SMART" id="SM00862">
    <property type="entry name" value="Trans_reg_C"/>
    <property type="match status" value="1"/>
</dbReference>
<evidence type="ECO:0000256" key="3">
    <source>
        <dbReference type="ARBA" id="ARBA00023125"/>
    </source>
</evidence>
<keyword evidence="4" id="KW-0804">Transcription</keyword>
<dbReference type="PROSITE" id="PS51755">
    <property type="entry name" value="OMPR_PHOB"/>
    <property type="match status" value="1"/>
</dbReference>
<dbReference type="InterPro" id="IPR001867">
    <property type="entry name" value="OmpR/PhoB-type_DNA-bd"/>
</dbReference>
<dbReference type="SMART" id="SM01043">
    <property type="entry name" value="BTAD"/>
    <property type="match status" value="1"/>
</dbReference>
<dbReference type="GO" id="GO:0003677">
    <property type="term" value="F:DNA binding"/>
    <property type="evidence" value="ECO:0007669"/>
    <property type="project" value="UniProtKB-UniRule"/>
</dbReference>
<dbReference type="PRINTS" id="PR00364">
    <property type="entry name" value="DISEASERSIST"/>
</dbReference>
<dbReference type="RefSeq" id="WP_204012542.1">
    <property type="nucleotide sequence ID" value="NZ_BOPG01000113.1"/>
</dbReference>
<reference evidence="7" key="1">
    <citation type="submission" date="2021-01" db="EMBL/GenBank/DDBJ databases">
        <title>Whole genome shotgun sequence of Virgisporangium aurantiacum NBRC 16421.</title>
        <authorList>
            <person name="Komaki H."/>
            <person name="Tamura T."/>
        </authorList>
    </citation>
    <scope>NUCLEOTIDE SEQUENCE</scope>
    <source>
        <strain evidence="7">NBRC 16421</strain>
    </source>
</reference>
<dbReference type="InterPro" id="IPR016032">
    <property type="entry name" value="Sig_transdc_resp-reg_C-effctor"/>
</dbReference>
<name>A0A8J3ZHI8_9ACTN</name>